<evidence type="ECO:0000256" key="1">
    <source>
        <dbReference type="ARBA" id="ARBA00023125"/>
    </source>
</evidence>
<keyword evidence="5" id="KW-1185">Reference proteome</keyword>
<proteinExistence type="predicted"/>
<dbReference type="PROSITE" id="PS50977">
    <property type="entry name" value="HTH_TETR_2"/>
    <property type="match status" value="1"/>
</dbReference>
<evidence type="ECO:0000313" key="4">
    <source>
        <dbReference type="EMBL" id="MEL0630456.1"/>
    </source>
</evidence>
<gene>
    <name evidence="4" type="ORF">V6256_12640</name>
</gene>
<keyword evidence="1 2" id="KW-0238">DNA-binding</keyword>
<comment type="caution">
    <text evidence="4">The sequence shown here is derived from an EMBL/GenBank/DDBJ whole genome shotgun (WGS) entry which is preliminary data.</text>
</comment>
<protein>
    <submittedName>
        <fullName evidence="4">TetR/AcrR family transcriptional regulator</fullName>
    </submittedName>
</protein>
<dbReference type="Gene3D" id="1.10.357.10">
    <property type="entry name" value="Tetracycline Repressor, domain 2"/>
    <property type="match status" value="1"/>
</dbReference>
<evidence type="ECO:0000259" key="3">
    <source>
        <dbReference type="PROSITE" id="PS50977"/>
    </source>
</evidence>
<sequence length="171" mass="19119">MIKESIAASLETAFSEFGFAEPSVAKLKSACDVSLRTLYKHYPSKEEMIVAALQHRHQRYLTFLVENAPNAGIDSIQHIFNMLGKWMLDYAPNGCMSINALAAFPENKLINETVKTHKKDVQRFLGEQSLRCDLATQLFLLHEGVSSAWPIIGDQALHSAQRSILNLLSES</sequence>
<dbReference type="SUPFAM" id="SSF46689">
    <property type="entry name" value="Homeodomain-like"/>
    <property type="match status" value="1"/>
</dbReference>
<evidence type="ECO:0000313" key="5">
    <source>
        <dbReference type="Proteomes" id="UP001369082"/>
    </source>
</evidence>
<evidence type="ECO:0000256" key="2">
    <source>
        <dbReference type="PROSITE-ProRule" id="PRU00335"/>
    </source>
</evidence>
<dbReference type="RefSeq" id="WP_341598584.1">
    <property type="nucleotide sequence ID" value="NZ_JBAKAZ010000056.1"/>
</dbReference>
<dbReference type="Proteomes" id="UP001369082">
    <property type="component" value="Unassembled WGS sequence"/>
</dbReference>
<dbReference type="InterPro" id="IPR001647">
    <property type="entry name" value="HTH_TetR"/>
</dbReference>
<feature type="DNA-binding region" description="H-T-H motif" evidence="2">
    <location>
        <begin position="23"/>
        <end position="42"/>
    </location>
</feature>
<name>A0ABU9GT72_9GAMM</name>
<dbReference type="EMBL" id="JBAKAZ010000056">
    <property type="protein sequence ID" value="MEL0630456.1"/>
    <property type="molecule type" value="Genomic_DNA"/>
</dbReference>
<reference evidence="4 5" key="1">
    <citation type="submission" date="2024-02" db="EMBL/GenBank/DDBJ databases">
        <title>Bacteria isolated from the canopy kelp, Nereocystis luetkeana.</title>
        <authorList>
            <person name="Pfister C.A."/>
            <person name="Younker I.T."/>
            <person name="Light S.H."/>
        </authorList>
    </citation>
    <scope>NUCLEOTIDE SEQUENCE [LARGE SCALE GENOMIC DNA]</scope>
    <source>
        <strain evidence="4 5">TI.1.05</strain>
    </source>
</reference>
<accession>A0ABU9GT72</accession>
<organism evidence="4 5">
    <name type="scientific">Psychromonas aquatilis</name>
    <dbReference type="NCBI Taxonomy" id="2005072"/>
    <lineage>
        <taxon>Bacteria</taxon>
        <taxon>Pseudomonadati</taxon>
        <taxon>Pseudomonadota</taxon>
        <taxon>Gammaproteobacteria</taxon>
        <taxon>Alteromonadales</taxon>
        <taxon>Psychromonadaceae</taxon>
        <taxon>Psychromonas</taxon>
    </lineage>
</organism>
<dbReference type="Pfam" id="PF00440">
    <property type="entry name" value="TetR_N"/>
    <property type="match status" value="1"/>
</dbReference>
<dbReference type="InterPro" id="IPR009057">
    <property type="entry name" value="Homeodomain-like_sf"/>
</dbReference>
<feature type="domain" description="HTH tetR-type" evidence="3">
    <location>
        <begin position="1"/>
        <end position="60"/>
    </location>
</feature>